<dbReference type="AlphaFoldDB" id="A0A9D1A4T7"/>
<dbReference type="PANTHER" id="PTHR41373:SF1">
    <property type="entry name" value="PHOSPHATIDYLGLYCEROL LYSYLTRANSFERASE C-TERMINAL DOMAIN-CONTAINING PROTEIN"/>
    <property type="match status" value="1"/>
</dbReference>
<dbReference type="PANTHER" id="PTHR41373">
    <property type="entry name" value="DUF2156 DOMAIN-CONTAINING PROTEIN"/>
    <property type="match status" value="1"/>
</dbReference>
<dbReference type="Pfam" id="PF09924">
    <property type="entry name" value="LPG_synthase_C"/>
    <property type="match status" value="1"/>
</dbReference>
<organism evidence="2 3">
    <name type="scientific">Candidatus Copromonas faecavium</name>
    <name type="common">nom. illeg.</name>
    <dbReference type="NCBI Taxonomy" id="2840740"/>
    <lineage>
        <taxon>Bacteria</taxon>
        <taxon>Bacillati</taxon>
        <taxon>Bacillota</taxon>
        <taxon>Clostridia</taxon>
        <taxon>Lachnospirales</taxon>
        <taxon>Lachnospiraceae</taxon>
        <taxon>Candidatus Copromonas (nom. illeg.)</taxon>
    </lineage>
</organism>
<dbReference type="SUPFAM" id="SSF55729">
    <property type="entry name" value="Acyl-CoA N-acyltransferases (Nat)"/>
    <property type="match status" value="2"/>
</dbReference>
<protein>
    <submittedName>
        <fullName evidence="2">DUF2156 domain-containing protein</fullName>
    </submittedName>
</protein>
<dbReference type="Gene3D" id="3.40.630.30">
    <property type="match status" value="1"/>
</dbReference>
<dbReference type="Proteomes" id="UP000824250">
    <property type="component" value="Unassembled WGS sequence"/>
</dbReference>
<feature type="domain" description="Phosphatidylglycerol lysyltransferase C-terminal" evidence="1">
    <location>
        <begin position="36"/>
        <end position="297"/>
    </location>
</feature>
<evidence type="ECO:0000313" key="2">
    <source>
        <dbReference type="EMBL" id="HIR05741.1"/>
    </source>
</evidence>
<reference evidence="2" key="1">
    <citation type="submission" date="2020-10" db="EMBL/GenBank/DDBJ databases">
        <authorList>
            <person name="Gilroy R."/>
        </authorList>
    </citation>
    <scope>NUCLEOTIDE SEQUENCE</scope>
    <source>
        <strain evidence="2">CHK180-2868</strain>
    </source>
</reference>
<evidence type="ECO:0000259" key="1">
    <source>
        <dbReference type="Pfam" id="PF09924"/>
    </source>
</evidence>
<evidence type="ECO:0000313" key="3">
    <source>
        <dbReference type="Proteomes" id="UP000824250"/>
    </source>
</evidence>
<dbReference type="EMBL" id="DVGC01000038">
    <property type="protein sequence ID" value="HIR05741.1"/>
    <property type="molecule type" value="Genomic_DNA"/>
</dbReference>
<accession>A0A9D1A4T7</accession>
<dbReference type="InterPro" id="IPR016181">
    <property type="entry name" value="Acyl_CoA_acyltransferase"/>
</dbReference>
<name>A0A9D1A4T7_9FIRM</name>
<sequence length="311" mass="36199">MDLEFKSLSAEALEDLTRYYGRRHDQTCDSVILDNFLWAKYYHVHYAAIGERALLWTMNIFGKQYAALPVCAMEDLPEYFGILERYFNEELKLPLEIYLADEPAVEYLNLPAERYSVTEVPDSRDYLYSAEALRTLSGKALHKKKNNLNAFARAYEGRYEYRTLCCSDSHDVWVFLDKWREGKGQQVEGHLDYEVEGIHEILRNCSILNVRMGGIYVDDALEAFSIGSYNAREKMAIIHIEKANPEMRGLYQLINQQFLIHAFPEAELVNREDDMGLPGLRQAKMSYAPIGFARKFRIRQLDFVPEQRSET</sequence>
<comment type="caution">
    <text evidence="2">The sequence shown here is derived from an EMBL/GenBank/DDBJ whole genome shotgun (WGS) entry which is preliminary data.</text>
</comment>
<dbReference type="InterPro" id="IPR024320">
    <property type="entry name" value="LPG_synthase_C"/>
</dbReference>
<dbReference type="InterPro" id="IPR016732">
    <property type="entry name" value="UCP018688"/>
</dbReference>
<proteinExistence type="predicted"/>
<dbReference type="PIRSF" id="PIRSF018688">
    <property type="entry name" value="UCP018688"/>
    <property type="match status" value="1"/>
</dbReference>
<gene>
    <name evidence="2" type="ORF">IAB28_07215</name>
</gene>
<reference evidence="2" key="2">
    <citation type="journal article" date="2021" name="PeerJ">
        <title>Extensive microbial diversity within the chicken gut microbiome revealed by metagenomics and culture.</title>
        <authorList>
            <person name="Gilroy R."/>
            <person name="Ravi A."/>
            <person name="Getino M."/>
            <person name="Pursley I."/>
            <person name="Horton D.L."/>
            <person name="Alikhan N.F."/>
            <person name="Baker D."/>
            <person name="Gharbi K."/>
            <person name="Hall N."/>
            <person name="Watson M."/>
            <person name="Adriaenssens E.M."/>
            <person name="Foster-Nyarko E."/>
            <person name="Jarju S."/>
            <person name="Secka A."/>
            <person name="Antonio M."/>
            <person name="Oren A."/>
            <person name="Chaudhuri R.R."/>
            <person name="La Ragione R."/>
            <person name="Hildebrand F."/>
            <person name="Pallen M.J."/>
        </authorList>
    </citation>
    <scope>NUCLEOTIDE SEQUENCE</scope>
    <source>
        <strain evidence="2">CHK180-2868</strain>
    </source>
</reference>